<keyword evidence="1" id="KW-0732">Signal</keyword>
<evidence type="ECO:0008006" key="4">
    <source>
        <dbReference type="Google" id="ProtNLM"/>
    </source>
</evidence>
<evidence type="ECO:0000313" key="2">
    <source>
        <dbReference type="EMBL" id="NNV54206.1"/>
    </source>
</evidence>
<feature type="chain" id="PRO_5035261971" description="GLPGLI family protein" evidence="1">
    <location>
        <begin position="19"/>
        <end position="305"/>
    </location>
</feature>
<reference evidence="2" key="1">
    <citation type="submission" date="2019-10" db="EMBL/GenBank/DDBJ databases">
        <title>Draft genome sequence of Panacibacter sp. KCS-6.</title>
        <authorList>
            <person name="Yim K.J."/>
        </authorList>
    </citation>
    <scope>NUCLEOTIDE SEQUENCE</scope>
    <source>
        <strain evidence="2">KCS-6</strain>
    </source>
</reference>
<gene>
    <name evidence="2" type="ORF">GD597_01955</name>
</gene>
<comment type="caution">
    <text evidence="2">The sequence shown here is derived from an EMBL/GenBank/DDBJ whole genome shotgun (WGS) entry which is preliminary data.</text>
</comment>
<dbReference type="EMBL" id="WHPF01000002">
    <property type="protein sequence ID" value="NNV54206.1"/>
    <property type="molecule type" value="Genomic_DNA"/>
</dbReference>
<dbReference type="Proteomes" id="UP000598971">
    <property type="component" value="Unassembled WGS sequence"/>
</dbReference>
<proteinExistence type="predicted"/>
<protein>
    <recommendedName>
        <fullName evidence="4">GLPGLI family protein</fullName>
    </recommendedName>
</protein>
<feature type="signal peptide" evidence="1">
    <location>
        <begin position="1"/>
        <end position="18"/>
    </location>
</feature>
<dbReference type="AlphaFoldDB" id="A0A8J8FA74"/>
<dbReference type="RefSeq" id="WP_171606136.1">
    <property type="nucleotide sequence ID" value="NZ_WHPF01000002.1"/>
</dbReference>
<keyword evidence="3" id="KW-1185">Reference proteome</keyword>
<evidence type="ECO:0000313" key="3">
    <source>
        <dbReference type="Proteomes" id="UP000598971"/>
    </source>
</evidence>
<organism evidence="2 3">
    <name type="scientific">Limnovirga soli</name>
    <dbReference type="NCBI Taxonomy" id="2656915"/>
    <lineage>
        <taxon>Bacteria</taxon>
        <taxon>Pseudomonadati</taxon>
        <taxon>Bacteroidota</taxon>
        <taxon>Chitinophagia</taxon>
        <taxon>Chitinophagales</taxon>
        <taxon>Chitinophagaceae</taxon>
        <taxon>Limnovirga</taxon>
    </lineage>
</organism>
<evidence type="ECO:0000256" key="1">
    <source>
        <dbReference type="SAM" id="SignalP"/>
    </source>
</evidence>
<accession>A0A8J8FA74</accession>
<sequence>MKQLILFLLAIITLRTNAQHINATQFEQMRNAEDSMKPFANQMIFAPETSTRFFADSVFIRSLVKVLKNSNSFYYPFDSIKTVSKIYAPDSSFRIFTWQIEKDESYYRQYGAIQMRTADGSLKLFPLTDQSDFSATPTDGVRTNKNWIGAIYYGIVQKEFAGKQYYTLFGFDDNDLFSTRKWLEVLTFNEKNEPLFGGPYFEYENDTIKPDQPVSRFCLEFKKDARSRLVFDKELDLIIFDHLISESNELDKKFTLIPDGDYEGFKWANGKWQHVNKVFSEQPLQNGQFPMPVPLLDDNGNPKNQ</sequence>
<name>A0A8J8FA74_9BACT</name>